<protein>
    <submittedName>
        <fullName evidence="2">Uncharacterized protein</fullName>
    </submittedName>
</protein>
<evidence type="ECO:0000313" key="3">
    <source>
        <dbReference type="Proteomes" id="UP001139450"/>
    </source>
</evidence>
<evidence type="ECO:0000313" key="2">
    <source>
        <dbReference type="EMBL" id="MCJ8211423.1"/>
    </source>
</evidence>
<evidence type="ECO:0000256" key="1">
    <source>
        <dbReference type="SAM" id="Phobius"/>
    </source>
</evidence>
<keyword evidence="1" id="KW-0472">Membrane</keyword>
<name>A0A9X1X826_9SPHI</name>
<keyword evidence="1" id="KW-1133">Transmembrane helix</keyword>
<dbReference type="Proteomes" id="UP001139450">
    <property type="component" value="Unassembled WGS sequence"/>
</dbReference>
<proteinExistence type="predicted"/>
<feature type="transmembrane region" description="Helical" evidence="1">
    <location>
        <begin position="20"/>
        <end position="44"/>
    </location>
</feature>
<organism evidence="2 3">
    <name type="scientific">Mucilaginibacter straminoryzae</name>
    <dbReference type="NCBI Taxonomy" id="2932774"/>
    <lineage>
        <taxon>Bacteria</taxon>
        <taxon>Pseudomonadati</taxon>
        <taxon>Bacteroidota</taxon>
        <taxon>Sphingobacteriia</taxon>
        <taxon>Sphingobacteriales</taxon>
        <taxon>Sphingobacteriaceae</taxon>
        <taxon>Mucilaginibacter</taxon>
    </lineage>
</organism>
<gene>
    <name evidence="2" type="ORF">MUY27_17020</name>
</gene>
<reference evidence="2" key="1">
    <citation type="submission" date="2022-04" db="EMBL/GenBank/DDBJ databases">
        <title>Mucilaginibacter sp. RS28 isolated from freshwater.</title>
        <authorList>
            <person name="Ko S.-R."/>
        </authorList>
    </citation>
    <scope>NUCLEOTIDE SEQUENCE</scope>
    <source>
        <strain evidence="2">RS28</strain>
    </source>
</reference>
<sequence>MPNYNSPWQKSLRFWPTQPLTKIGATPIFSIVVILASVFTSWLMMSSRKDFDPKFFPRFDVAENRHVGQIIFTNSADSAVKYAIDDIKRNKIYYIQAGELEDHRNDSIFFDYVRRRFNINFVRYSYHYIPLGVRKYDSVMFQYLYKKNYPEMGKMYLDAFKHYDRVHQTHEFDYIYNK</sequence>
<dbReference type="AlphaFoldDB" id="A0A9X1X826"/>
<dbReference type="RefSeq" id="WP_245132021.1">
    <property type="nucleotide sequence ID" value="NZ_JALJEJ010000009.1"/>
</dbReference>
<keyword evidence="3" id="KW-1185">Reference proteome</keyword>
<accession>A0A9X1X826</accession>
<keyword evidence="1" id="KW-0812">Transmembrane</keyword>
<dbReference type="EMBL" id="JALJEJ010000009">
    <property type="protein sequence ID" value="MCJ8211423.1"/>
    <property type="molecule type" value="Genomic_DNA"/>
</dbReference>
<comment type="caution">
    <text evidence="2">The sequence shown here is derived from an EMBL/GenBank/DDBJ whole genome shotgun (WGS) entry which is preliminary data.</text>
</comment>